<reference evidence="1 2" key="1">
    <citation type="submission" date="2019-03" db="EMBL/GenBank/DDBJ databases">
        <title>Single cell metagenomics reveals metabolic interactions within the superorganism composed of flagellate Streblomastix strix and complex community of Bacteroidetes bacteria on its surface.</title>
        <authorList>
            <person name="Treitli S.C."/>
            <person name="Kolisko M."/>
            <person name="Husnik F."/>
            <person name="Keeling P."/>
            <person name="Hampl V."/>
        </authorList>
    </citation>
    <scope>NUCLEOTIDE SEQUENCE [LARGE SCALE GENOMIC DNA]</scope>
    <source>
        <strain evidence="1">ST1C</strain>
    </source>
</reference>
<dbReference type="EMBL" id="SNRW01022753">
    <property type="protein sequence ID" value="KAA6363564.1"/>
    <property type="molecule type" value="Genomic_DNA"/>
</dbReference>
<organism evidence="1 2">
    <name type="scientific">Streblomastix strix</name>
    <dbReference type="NCBI Taxonomy" id="222440"/>
    <lineage>
        <taxon>Eukaryota</taxon>
        <taxon>Metamonada</taxon>
        <taxon>Preaxostyla</taxon>
        <taxon>Oxymonadida</taxon>
        <taxon>Streblomastigidae</taxon>
        <taxon>Streblomastix</taxon>
    </lineage>
</organism>
<dbReference type="Proteomes" id="UP000324800">
    <property type="component" value="Unassembled WGS sequence"/>
</dbReference>
<comment type="caution">
    <text evidence="1">The sequence shown here is derived from an EMBL/GenBank/DDBJ whole genome shotgun (WGS) entry which is preliminary data.</text>
</comment>
<sequence>MRCRPYQLNQRMFHLCLIANNCVEENIVSHFNKLRCLTSAQTNGTELAVLALGDAIIGGGGIESIQNYVNVGLFDNWISVSSKLPIIAGEQQFHREEFKFLEAWNQNSSQLMDNLDEP</sequence>
<evidence type="ECO:0000313" key="2">
    <source>
        <dbReference type="Proteomes" id="UP000324800"/>
    </source>
</evidence>
<dbReference type="AlphaFoldDB" id="A0A5J4TZE4"/>
<gene>
    <name evidence="1" type="ORF">EZS28_040909</name>
</gene>
<proteinExistence type="predicted"/>
<protein>
    <submittedName>
        <fullName evidence="1">Uncharacterized protein</fullName>
    </submittedName>
</protein>
<name>A0A5J4TZE4_9EUKA</name>
<evidence type="ECO:0000313" key="1">
    <source>
        <dbReference type="EMBL" id="KAA6363564.1"/>
    </source>
</evidence>
<accession>A0A5J4TZE4</accession>